<evidence type="ECO:0000313" key="3">
    <source>
        <dbReference type="Proteomes" id="UP000044602"/>
    </source>
</evidence>
<evidence type="ECO:0000313" key="2">
    <source>
        <dbReference type="EMBL" id="CRK37075.1"/>
    </source>
</evidence>
<feature type="region of interest" description="Disordered" evidence="1">
    <location>
        <begin position="1"/>
        <end position="82"/>
    </location>
</feature>
<dbReference type="EMBL" id="CVQH01024532">
    <property type="protein sequence ID" value="CRK37075.1"/>
    <property type="molecule type" value="Genomic_DNA"/>
</dbReference>
<feature type="non-terminal residue" evidence="2">
    <location>
        <position position="82"/>
    </location>
</feature>
<feature type="compositionally biased region" description="Low complexity" evidence="1">
    <location>
        <begin position="45"/>
        <end position="73"/>
    </location>
</feature>
<dbReference type="Proteomes" id="UP000044602">
    <property type="component" value="Unassembled WGS sequence"/>
</dbReference>
<protein>
    <submittedName>
        <fullName evidence="2">Uncharacterized protein</fullName>
    </submittedName>
</protein>
<reference evidence="2 3" key="1">
    <citation type="submission" date="2015-05" db="EMBL/GenBank/DDBJ databases">
        <authorList>
            <person name="Wang D.B."/>
            <person name="Wang M."/>
        </authorList>
    </citation>
    <scope>NUCLEOTIDE SEQUENCE [LARGE SCALE GENOMIC DNA]</scope>
    <source>
        <strain evidence="2">VL1</strain>
    </source>
</reference>
<accession>A0A0G4MSN7</accession>
<organism evidence="2 3">
    <name type="scientific">Verticillium longisporum</name>
    <name type="common">Verticillium dahliae var. longisporum</name>
    <dbReference type="NCBI Taxonomy" id="100787"/>
    <lineage>
        <taxon>Eukaryota</taxon>
        <taxon>Fungi</taxon>
        <taxon>Dikarya</taxon>
        <taxon>Ascomycota</taxon>
        <taxon>Pezizomycotina</taxon>
        <taxon>Sordariomycetes</taxon>
        <taxon>Hypocreomycetidae</taxon>
        <taxon>Glomerellales</taxon>
        <taxon>Plectosphaerellaceae</taxon>
        <taxon>Verticillium</taxon>
    </lineage>
</organism>
<gene>
    <name evidence="2" type="ORF">BN1708_020201</name>
</gene>
<evidence type="ECO:0000256" key="1">
    <source>
        <dbReference type="SAM" id="MobiDB-lite"/>
    </source>
</evidence>
<keyword evidence="3" id="KW-1185">Reference proteome</keyword>
<dbReference type="AlphaFoldDB" id="A0A0G4MSN7"/>
<name>A0A0G4MSN7_VERLO</name>
<feature type="compositionally biased region" description="Low complexity" evidence="1">
    <location>
        <begin position="1"/>
        <end position="34"/>
    </location>
</feature>
<sequence length="82" mass="8124">MSSLSTASVVSSASSSTPSSLPSTSSASTVSTTAFRVAGSTATGSRCTSRLLSLSPPLLTRSSSRPSSPRPSTWSLVSSSAP</sequence>
<proteinExistence type="predicted"/>